<reference evidence="3" key="1">
    <citation type="submission" date="2014-03" db="EMBL/GenBank/DDBJ databases">
        <title>The Genome Sequence of Puccinia striiformis f. sp. tritici PST-78.</title>
        <authorList>
            <consortium name="The Broad Institute Genome Sequencing Platform"/>
            <person name="Cuomo C."/>
            <person name="Hulbert S."/>
            <person name="Chen X."/>
            <person name="Walker B."/>
            <person name="Young S.K."/>
            <person name="Zeng Q."/>
            <person name="Gargeya S."/>
            <person name="Fitzgerald M."/>
            <person name="Haas B."/>
            <person name="Abouelleil A."/>
            <person name="Alvarado L."/>
            <person name="Arachchi H.M."/>
            <person name="Berlin A.M."/>
            <person name="Chapman S.B."/>
            <person name="Goldberg J."/>
            <person name="Griggs A."/>
            <person name="Gujja S."/>
            <person name="Hansen M."/>
            <person name="Howarth C."/>
            <person name="Imamovic A."/>
            <person name="Larimer J."/>
            <person name="McCowan C."/>
            <person name="Montmayeur A."/>
            <person name="Murphy C."/>
            <person name="Neiman D."/>
            <person name="Pearson M."/>
            <person name="Priest M."/>
            <person name="Roberts A."/>
            <person name="Saif S."/>
            <person name="Shea T."/>
            <person name="Sisk P."/>
            <person name="Sykes S."/>
            <person name="Wortman J."/>
            <person name="Nusbaum C."/>
            <person name="Birren B."/>
        </authorList>
    </citation>
    <scope>NUCLEOTIDE SEQUENCE [LARGE SCALE GENOMIC DNA]</scope>
    <source>
        <strain evidence="3">race PST-78</strain>
    </source>
</reference>
<evidence type="ECO:0000313" key="2">
    <source>
        <dbReference type="EMBL" id="KNF02239.1"/>
    </source>
</evidence>
<feature type="chain" id="PRO_5005550712" description="Secreted protein" evidence="1">
    <location>
        <begin position="21"/>
        <end position="118"/>
    </location>
</feature>
<proteinExistence type="predicted"/>
<organism evidence="2 3">
    <name type="scientific">Puccinia striiformis f. sp. tritici PST-78</name>
    <dbReference type="NCBI Taxonomy" id="1165861"/>
    <lineage>
        <taxon>Eukaryota</taxon>
        <taxon>Fungi</taxon>
        <taxon>Dikarya</taxon>
        <taxon>Basidiomycota</taxon>
        <taxon>Pucciniomycotina</taxon>
        <taxon>Pucciniomycetes</taxon>
        <taxon>Pucciniales</taxon>
        <taxon>Pucciniaceae</taxon>
        <taxon>Puccinia</taxon>
    </lineage>
</organism>
<keyword evidence="1" id="KW-0732">Signal</keyword>
<feature type="signal peptide" evidence="1">
    <location>
        <begin position="1"/>
        <end position="20"/>
    </location>
</feature>
<keyword evidence="3" id="KW-1185">Reference proteome</keyword>
<gene>
    <name evidence="2" type="ORF">PSTG_04450</name>
</gene>
<name>A0A0L0VSI3_9BASI</name>
<dbReference type="OrthoDB" id="10489829at2759"/>
<evidence type="ECO:0000256" key="1">
    <source>
        <dbReference type="SAM" id="SignalP"/>
    </source>
</evidence>
<evidence type="ECO:0000313" key="3">
    <source>
        <dbReference type="Proteomes" id="UP000054564"/>
    </source>
</evidence>
<dbReference type="AlphaFoldDB" id="A0A0L0VSI3"/>
<accession>A0A0L0VSI3</accession>
<evidence type="ECO:0008006" key="4">
    <source>
        <dbReference type="Google" id="ProtNLM"/>
    </source>
</evidence>
<protein>
    <recommendedName>
        <fullName evidence="4">Secreted protein</fullName>
    </recommendedName>
</protein>
<dbReference type="EMBL" id="AJIL01000024">
    <property type="protein sequence ID" value="KNF02239.1"/>
    <property type="molecule type" value="Genomic_DNA"/>
</dbReference>
<dbReference type="Proteomes" id="UP000054564">
    <property type="component" value="Unassembled WGS sequence"/>
</dbReference>
<comment type="caution">
    <text evidence="2">The sequence shown here is derived from an EMBL/GenBank/DDBJ whole genome shotgun (WGS) entry which is preliminary data.</text>
</comment>
<sequence>MNLLSLIIHLSCAITPMVLAAKAPKQPDPKTTVVFTCANFVVYHSGWCIAGGGKDEFDNVLYHFVQANAVGPDKDFNYNCINKKYGDNSACCDPNFKPKPNDLYSLTGNCKIKKSNGT</sequence>